<sequence>MPSKSLFLLLAAVLPGLTFAQGAAPSATLATATVELREIELTYPAEAVVEAVKQATIAAQVPGRVVEVRADAGDAVKQGQLLMRIDAREAAEGYAASQATLANAKANYERTKNLHAQKFISKAALDKAEAEYKAAQAGSGAAGAAASHASIVSPLTGFVAQRHTEAGEMAVPGKPLITVYDPKGLRVSASIPQYKLAEVRANLRAKIEFPESGKWIDAAKVEVFPAADPRTHTVTARVYLPDNQPGIIPGMFARAHFVTGKAKKLLVPAAAVLRRGEVTAVYVIDEKNAARLRQVRLSEPLAGGFHEVLAGLSAGEKVALDPVKVGITARPAP</sequence>
<evidence type="ECO:0000313" key="6">
    <source>
        <dbReference type="Proteomes" id="UP000662914"/>
    </source>
</evidence>
<protein>
    <submittedName>
        <fullName evidence="5">Efflux RND transporter periplasmic adaptor subunit</fullName>
    </submittedName>
</protein>
<dbReference type="Proteomes" id="UP000662914">
    <property type="component" value="Chromosome"/>
</dbReference>
<evidence type="ECO:0000259" key="4">
    <source>
        <dbReference type="Pfam" id="PF25973"/>
    </source>
</evidence>
<dbReference type="Gene3D" id="2.40.50.100">
    <property type="match status" value="1"/>
</dbReference>
<accession>A0A809QZW5</accession>
<dbReference type="InterPro" id="IPR058792">
    <property type="entry name" value="Beta-barrel_RND_2"/>
</dbReference>
<dbReference type="AlphaFoldDB" id="A0A809QZW5"/>
<dbReference type="GO" id="GO:1990281">
    <property type="term" value="C:efflux pump complex"/>
    <property type="evidence" value="ECO:0007669"/>
    <property type="project" value="TreeGrafter"/>
</dbReference>
<feature type="domain" description="CzcB-like barrel-sandwich hybrid" evidence="4">
    <location>
        <begin position="54"/>
        <end position="179"/>
    </location>
</feature>
<dbReference type="Gene3D" id="1.10.287.470">
    <property type="entry name" value="Helix hairpin bin"/>
    <property type="match status" value="1"/>
</dbReference>
<dbReference type="NCBIfam" id="TIGR01730">
    <property type="entry name" value="RND_mfp"/>
    <property type="match status" value="1"/>
</dbReference>
<dbReference type="EMBL" id="AP021857">
    <property type="protein sequence ID" value="BBO20068.1"/>
    <property type="molecule type" value="Genomic_DNA"/>
</dbReference>
<dbReference type="InterPro" id="IPR058647">
    <property type="entry name" value="BSH_CzcB-like"/>
</dbReference>
<keyword evidence="2" id="KW-0732">Signal</keyword>
<evidence type="ECO:0000256" key="2">
    <source>
        <dbReference type="SAM" id="SignalP"/>
    </source>
</evidence>
<dbReference type="Gene3D" id="2.40.420.20">
    <property type="match status" value="1"/>
</dbReference>
<comment type="similarity">
    <text evidence="1">Belongs to the membrane fusion protein (MFP) (TC 8.A.1) family.</text>
</comment>
<reference evidence="5" key="1">
    <citation type="journal article" name="DNA Res.">
        <title>The physiological potential of anammox bacteria as revealed by their core genome structure.</title>
        <authorList>
            <person name="Okubo T."/>
            <person name="Toyoda A."/>
            <person name="Fukuhara K."/>
            <person name="Uchiyama I."/>
            <person name="Harigaya Y."/>
            <person name="Kuroiwa M."/>
            <person name="Suzuki T."/>
            <person name="Murakami Y."/>
            <person name="Suwa Y."/>
            <person name="Takami H."/>
        </authorList>
    </citation>
    <scope>NUCLEOTIDE SEQUENCE</scope>
    <source>
        <strain evidence="5">317325-3</strain>
    </source>
</reference>
<dbReference type="InterPro" id="IPR006143">
    <property type="entry name" value="RND_pump_MFP"/>
</dbReference>
<feature type="signal peptide" evidence="2">
    <location>
        <begin position="1"/>
        <end position="20"/>
    </location>
</feature>
<dbReference type="KEGG" id="ddz:DSYM_07670"/>
<gene>
    <name evidence="5" type="ORF">DSYM_07670</name>
</gene>
<dbReference type="GO" id="GO:0015562">
    <property type="term" value="F:efflux transmembrane transporter activity"/>
    <property type="evidence" value="ECO:0007669"/>
    <property type="project" value="TreeGrafter"/>
</dbReference>
<evidence type="ECO:0000313" key="5">
    <source>
        <dbReference type="EMBL" id="BBO20068.1"/>
    </source>
</evidence>
<feature type="chain" id="PRO_5035167428" evidence="2">
    <location>
        <begin position="21"/>
        <end position="333"/>
    </location>
</feature>
<name>A0A809QZW5_9PROT</name>
<dbReference type="Pfam" id="PF25973">
    <property type="entry name" value="BSH_CzcB"/>
    <property type="match status" value="1"/>
</dbReference>
<feature type="domain" description="CusB-like beta-barrel" evidence="3">
    <location>
        <begin position="187"/>
        <end position="259"/>
    </location>
</feature>
<dbReference type="Gene3D" id="2.40.30.170">
    <property type="match status" value="1"/>
</dbReference>
<dbReference type="Pfam" id="PF25954">
    <property type="entry name" value="Beta-barrel_RND_2"/>
    <property type="match status" value="1"/>
</dbReference>
<dbReference type="PANTHER" id="PTHR30469">
    <property type="entry name" value="MULTIDRUG RESISTANCE PROTEIN MDTA"/>
    <property type="match status" value="1"/>
</dbReference>
<dbReference type="PANTHER" id="PTHR30469:SF38">
    <property type="entry name" value="HLYD FAMILY SECRETION PROTEIN"/>
    <property type="match status" value="1"/>
</dbReference>
<organism evidence="5 6">
    <name type="scientific">Candidatus Desulfobacillus denitrificans</name>
    <dbReference type="NCBI Taxonomy" id="2608985"/>
    <lineage>
        <taxon>Bacteria</taxon>
        <taxon>Pseudomonadati</taxon>
        <taxon>Pseudomonadota</taxon>
        <taxon>Betaproteobacteria</taxon>
        <taxon>Candidatus Desulfobacillus</taxon>
    </lineage>
</organism>
<dbReference type="SUPFAM" id="SSF111369">
    <property type="entry name" value="HlyD-like secretion proteins"/>
    <property type="match status" value="1"/>
</dbReference>
<proteinExistence type="inferred from homology"/>
<evidence type="ECO:0000259" key="3">
    <source>
        <dbReference type="Pfam" id="PF25954"/>
    </source>
</evidence>
<evidence type="ECO:0000256" key="1">
    <source>
        <dbReference type="ARBA" id="ARBA00009477"/>
    </source>
</evidence>